<accession>A0A3B1D627</accession>
<protein>
    <recommendedName>
        <fullName evidence="2">Glycosyltransferase family 1 protein</fullName>
    </recommendedName>
</protein>
<dbReference type="EMBL" id="UOGF01000060">
    <property type="protein sequence ID" value="VAX30390.1"/>
    <property type="molecule type" value="Genomic_DNA"/>
</dbReference>
<evidence type="ECO:0008006" key="2">
    <source>
        <dbReference type="Google" id="ProtNLM"/>
    </source>
</evidence>
<dbReference type="AlphaFoldDB" id="A0A3B1D627"/>
<organism evidence="1">
    <name type="scientific">hydrothermal vent metagenome</name>
    <dbReference type="NCBI Taxonomy" id="652676"/>
    <lineage>
        <taxon>unclassified sequences</taxon>
        <taxon>metagenomes</taxon>
        <taxon>ecological metagenomes</taxon>
    </lineage>
</organism>
<sequence>MKILFITTDVEDYLSDSLLHGFRQLFGKDVTDFPKKYCMYKNYPSSQKLYGNGFTLYRTLDDLSTDRSQVFEKVKNQYFNLIIFSDIYRQYGYLYQLLPYLKKENTIICDGEDSTAIFPYRSFFYKKRYYRHMQKPHKKFLYYKREWTRNTVKSRWFNLPPEIFCGQILTPKNIRPISFSIPREKVIKGLPQKKKLFPDHIVDLEISKKIKNHSKYVFEDESSYYADLQSAKFGITTKRGGWDCMRHYEIAANGTVICFKDLEKKPATCAPHGLNKTNCIPYNNYNDLMGKINDLPQEKYQKLQKNAMQWVMQNTTIVKAQQLLDNFMNCQNISQYSNQIMP</sequence>
<gene>
    <name evidence="1" type="ORF">MNBD_NITROSPIRAE01-677</name>
</gene>
<evidence type="ECO:0000313" key="1">
    <source>
        <dbReference type="EMBL" id="VAX30390.1"/>
    </source>
</evidence>
<reference evidence="1" key="1">
    <citation type="submission" date="2018-06" db="EMBL/GenBank/DDBJ databases">
        <authorList>
            <person name="Zhirakovskaya E."/>
        </authorList>
    </citation>
    <scope>NUCLEOTIDE SEQUENCE</scope>
</reference>
<proteinExistence type="predicted"/>
<name>A0A3B1D627_9ZZZZ</name>